<dbReference type="EMBL" id="DVMW01000007">
    <property type="protein sequence ID" value="HIU35123.1"/>
    <property type="molecule type" value="Genomic_DNA"/>
</dbReference>
<reference evidence="1" key="2">
    <citation type="journal article" date="2021" name="PeerJ">
        <title>Extensive microbial diversity within the chicken gut microbiome revealed by metagenomics and culture.</title>
        <authorList>
            <person name="Gilroy R."/>
            <person name="Ravi A."/>
            <person name="Getino M."/>
            <person name="Pursley I."/>
            <person name="Horton D.L."/>
            <person name="Alikhan N.F."/>
            <person name="Baker D."/>
            <person name="Gharbi K."/>
            <person name="Hall N."/>
            <person name="Watson M."/>
            <person name="Adriaenssens E.M."/>
            <person name="Foster-Nyarko E."/>
            <person name="Jarju S."/>
            <person name="Secka A."/>
            <person name="Antonio M."/>
            <person name="Oren A."/>
            <person name="Chaudhuri R.R."/>
            <person name="La Ragione R."/>
            <person name="Hildebrand F."/>
            <person name="Pallen M.J."/>
        </authorList>
    </citation>
    <scope>NUCLEOTIDE SEQUENCE</scope>
    <source>
        <strain evidence="1">ChiGjej1B1-19959</strain>
    </source>
</reference>
<name>A0A9D1IDA7_9FIRM</name>
<organism evidence="1 2">
    <name type="scientific">Candidatus Fimenecus excrementigallinarum</name>
    <dbReference type="NCBI Taxonomy" id="2840816"/>
    <lineage>
        <taxon>Bacteria</taxon>
        <taxon>Bacillati</taxon>
        <taxon>Bacillota</taxon>
        <taxon>Clostridia</taxon>
        <taxon>Candidatus Fimenecus</taxon>
    </lineage>
</organism>
<dbReference type="AlphaFoldDB" id="A0A9D1IDA7"/>
<protein>
    <submittedName>
        <fullName evidence="1">Uncharacterized protein</fullName>
    </submittedName>
</protein>
<sequence length="246" mass="27476">MKRKHLLFSGVFIALFSAFCLALLVVLGFLILMGANYFCELKEQRETAASLHAPTEEIAVPGQTTEFTDVSEALQDVMAMWKADALVKAVKGSSLYTINAQNDALVNVYAVSGRGEAKVYVKHPELIPETLNAQFVSAVSLAESESELQYGLALSEAQIQYLFQAFLDQVGHENRFGFTSMAAETFSEGSLEFHFYLKGIDGLYFYLPLYCRYAPETNQYYLQCWQASKYLLLPKDMQSAIQNACS</sequence>
<evidence type="ECO:0000313" key="2">
    <source>
        <dbReference type="Proteomes" id="UP000824071"/>
    </source>
</evidence>
<gene>
    <name evidence="1" type="ORF">IAC53_00745</name>
</gene>
<accession>A0A9D1IDA7</accession>
<comment type="caution">
    <text evidence="1">The sequence shown here is derived from an EMBL/GenBank/DDBJ whole genome shotgun (WGS) entry which is preliminary data.</text>
</comment>
<proteinExistence type="predicted"/>
<dbReference type="Proteomes" id="UP000824071">
    <property type="component" value="Unassembled WGS sequence"/>
</dbReference>
<evidence type="ECO:0000313" key="1">
    <source>
        <dbReference type="EMBL" id="HIU35123.1"/>
    </source>
</evidence>
<reference evidence="1" key="1">
    <citation type="submission" date="2020-10" db="EMBL/GenBank/DDBJ databases">
        <authorList>
            <person name="Gilroy R."/>
        </authorList>
    </citation>
    <scope>NUCLEOTIDE SEQUENCE</scope>
    <source>
        <strain evidence="1">ChiGjej1B1-19959</strain>
    </source>
</reference>